<evidence type="ECO:0000313" key="2">
    <source>
        <dbReference type="Proteomes" id="UP000182444"/>
    </source>
</evidence>
<dbReference type="GeneID" id="94582760"/>
<dbReference type="VEuPathDB" id="FungiDB:YALI1_B23677g"/>
<sequence>MGVAMMMNIGPIETQIIPFGSSHRGESNCVLFIVFTWPLHSQGNTSPITWIQTYKLINSLKYARRATPALTRSRQRINYLSLLFEFEMLDSGSKERLGWPETACGVLSRVCGGGGSRECSHRMMTRGGREKGTVGINPSRAIGQNELVGATMSRDDTLLRFHMNNLLRFHM</sequence>
<organism evidence="1 2">
    <name type="scientific">Yarrowia lipolytica</name>
    <name type="common">Candida lipolytica</name>
    <dbReference type="NCBI Taxonomy" id="4952"/>
    <lineage>
        <taxon>Eukaryota</taxon>
        <taxon>Fungi</taxon>
        <taxon>Dikarya</taxon>
        <taxon>Ascomycota</taxon>
        <taxon>Saccharomycotina</taxon>
        <taxon>Dipodascomycetes</taxon>
        <taxon>Dipodascales</taxon>
        <taxon>Dipodascales incertae sedis</taxon>
        <taxon>Yarrowia</taxon>
    </lineage>
</organism>
<dbReference type="EMBL" id="CP017554">
    <property type="protein sequence ID" value="AOW01878.1"/>
    <property type="molecule type" value="Genomic_DNA"/>
</dbReference>
<dbReference type="RefSeq" id="XP_068138215.1">
    <property type="nucleotide sequence ID" value="XM_068282114.1"/>
</dbReference>
<reference evidence="1 2" key="1">
    <citation type="journal article" date="2016" name="PLoS ONE">
        <title>Sequence Assembly of Yarrowia lipolytica Strain W29/CLIB89 Shows Transposable Element Diversity.</title>
        <authorList>
            <person name="Magnan C."/>
            <person name="Yu J."/>
            <person name="Chang I."/>
            <person name="Jahn E."/>
            <person name="Kanomata Y."/>
            <person name="Wu J."/>
            <person name="Zeller M."/>
            <person name="Oakes M."/>
            <person name="Baldi P."/>
            <person name="Sandmeyer S."/>
        </authorList>
    </citation>
    <scope>NUCLEOTIDE SEQUENCE [LARGE SCALE GENOMIC DNA]</scope>
    <source>
        <strain evidence="2">CLIB89(W29)</strain>
    </source>
</reference>
<gene>
    <name evidence="1" type="ORF">YALI1_B23677g</name>
</gene>
<accession>A0A1D8N8B3</accession>
<proteinExistence type="predicted"/>
<evidence type="ECO:0000313" key="1">
    <source>
        <dbReference type="EMBL" id="AOW01878.1"/>
    </source>
</evidence>
<dbReference type="AlphaFoldDB" id="A0A1D8N8B3"/>
<name>A0A1D8N8B3_YARLL</name>
<protein>
    <submittedName>
        <fullName evidence="1">Uncharacterized protein</fullName>
    </submittedName>
</protein>
<dbReference type="Proteomes" id="UP000182444">
    <property type="component" value="Chromosome 1B"/>
</dbReference>